<dbReference type="HOGENOM" id="CLU_054226_1_0_1"/>
<evidence type="ECO:0000256" key="1">
    <source>
        <dbReference type="ARBA" id="ARBA00004173"/>
    </source>
</evidence>
<dbReference type="Proteomes" id="UP000006039">
    <property type="component" value="Unassembled WGS sequence"/>
</dbReference>
<dbReference type="STRING" id="644352.J3P830"/>
<comment type="similarity">
    <text evidence="2">Belongs to the ATP11 family.</text>
</comment>
<comment type="subcellular location">
    <subcellularLocation>
        <location evidence="1">Mitochondrion</location>
    </subcellularLocation>
</comment>
<reference evidence="6" key="3">
    <citation type="submission" date="2010-09" db="EMBL/GenBank/DDBJ databases">
        <title>Annotation of Gaeumannomyces graminis var. tritici R3-111a-1.</title>
        <authorList>
            <consortium name="The Broad Institute Genome Sequencing Platform"/>
            <person name="Ma L.-J."/>
            <person name="Dead R."/>
            <person name="Young S.K."/>
            <person name="Zeng Q."/>
            <person name="Gargeya S."/>
            <person name="Fitzgerald M."/>
            <person name="Haas B."/>
            <person name="Abouelleil A."/>
            <person name="Alvarado L."/>
            <person name="Arachchi H.M."/>
            <person name="Berlin A."/>
            <person name="Brown A."/>
            <person name="Chapman S.B."/>
            <person name="Chen Z."/>
            <person name="Dunbar C."/>
            <person name="Freedman E."/>
            <person name="Gearin G."/>
            <person name="Gellesch M."/>
            <person name="Goldberg J."/>
            <person name="Griggs A."/>
            <person name="Gujja S."/>
            <person name="Heiman D."/>
            <person name="Howarth C."/>
            <person name="Larson L."/>
            <person name="Lui A."/>
            <person name="MacDonald P.J.P."/>
            <person name="Mehta T."/>
            <person name="Montmayeur A."/>
            <person name="Murphy C."/>
            <person name="Neiman D."/>
            <person name="Pearson M."/>
            <person name="Priest M."/>
            <person name="Roberts A."/>
            <person name="Saif S."/>
            <person name="Shea T."/>
            <person name="Shenoy N."/>
            <person name="Sisk P."/>
            <person name="Stolte C."/>
            <person name="Sykes S."/>
            <person name="Yandava C."/>
            <person name="Wortman J."/>
            <person name="Nusbaum C."/>
            <person name="Birren B."/>
        </authorList>
    </citation>
    <scope>NUCLEOTIDE SEQUENCE</scope>
    <source>
        <strain evidence="6">R3-111a-1</strain>
    </source>
</reference>
<protein>
    <submittedName>
        <fullName evidence="6 7">Uncharacterized protein</fullName>
    </submittedName>
</protein>
<evidence type="ECO:0000256" key="5">
    <source>
        <dbReference type="SAM" id="MobiDB-lite"/>
    </source>
</evidence>
<name>J3P830_GAET3</name>
<dbReference type="eggNOG" id="KOG3281">
    <property type="taxonomic scope" value="Eukaryota"/>
</dbReference>
<dbReference type="FunCoup" id="J3P830">
    <property type="interactions" value="304"/>
</dbReference>
<dbReference type="InterPro" id="IPR010591">
    <property type="entry name" value="ATP11"/>
</dbReference>
<gene>
    <name evidence="7" type="primary">20350126</name>
    <name evidence="6" type="ORF">GGTG_09668</name>
</gene>
<keyword evidence="3" id="KW-0809">Transit peptide</keyword>
<dbReference type="AlphaFoldDB" id="J3P830"/>
<reference evidence="7" key="4">
    <citation type="journal article" date="2015" name="G3 (Bethesda)">
        <title>Genome sequences of three phytopathogenic species of the Magnaporthaceae family of fungi.</title>
        <authorList>
            <person name="Okagaki L.H."/>
            <person name="Nunes C.C."/>
            <person name="Sailsbery J."/>
            <person name="Clay B."/>
            <person name="Brown D."/>
            <person name="John T."/>
            <person name="Oh Y."/>
            <person name="Young N."/>
            <person name="Fitzgerald M."/>
            <person name="Haas B.J."/>
            <person name="Zeng Q."/>
            <person name="Young S."/>
            <person name="Adiconis X."/>
            <person name="Fan L."/>
            <person name="Levin J.Z."/>
            <person name="Mitchell T.K."/>
            <person name="Okubara P.A."/>
            <person name="Farman M.L."/>
            <person name="Kohn L.M."/>
            <person name="Birren B."/>
            <person name="Ma L.-J."/>
            <person name="Dean R.A."/>
        </authorList>
    </citation>
    <scope>NUCLEOTIDE SEQUENCE</scope>
    <source>
        <strain evidence="7">R3-111a-1</strain>
    </source>
</reference>
<organism evidence="6">
    <name type="scientific">Gaeumannomyces tritici (strain R3-111a-1)</name>
    <name type="common">Wheat and barley take-all root rot fungus</name>
    <name type="synonym">Gaeumannomyces graminis var. tritici</name>
    <dbReference type="NCBI Taxonomy" id="644352"/>
    <lineage>
        <taxon>Eukaryota</taxon>
        <taxon>Fungi</taxon>
        <taxon>Dikarya</taxon>
        <taxon>Ascomycota</taxon>
        <taxon>Pezizomycotina</taxon>
        <taxon>Sordariomycetes</taxon>
        <taxon>Sordariomycetidae</taxon>
        <taxon>Magnaporthales</taxon>
        <taxon>Magnaporthaceae</taxon>
        <taxon>Gaeumannomyces</taxon>
    </lineage>
</organism>
<evidence type="ECO:0000313" key="8">
    <source>
        <dbReference type="Proteomes" id="UP000006039"/>
    </source>
</evidence>
<dbReference type="EnsemblFungi" id="EJT72813">
    <property type="protein sequence ID" value="EJT72813"/>
    <property type="gene ID" value="GGTG_09668"/>
</dbReference>
<accession>J3P830</accession>
<dbReference type="VEuPathDB" id="FungiDB:GGTG_09668"/>
<dbReference type="GO" id="GO:0033615">
    <property type="term" value="P:mitochondrial proton-transporting ATP synthase complex assembly"/>
    <property type="evidence" value="ECO:0007669"/>
    <property type="project" value="TreeGrafter"/>
</dbReference>
<dbReference type="GeneID" id="20350126"/>
<reference evidence="6" key="2">
    <citation type="submission" date="2010-07" db="EMBL/GenBank/DDBJ databases">
        <authorList>
            <consortium name="The Broad Institute Genome Sequencing Platform"/>
            <consortium name="Broad Institute Genome Sequencing Center for Infectious Disease"/>
            <person name="Ma L.-J."/>
            <person name="Dead R."/>
            <person name="Young S."/>
            <person name="Zeng Q."/>
            <person name="Koehrsen M."/>
            <person name="Alvarado L."/>
            <person name="Berlin A."/>
            <person name="Chapman S.B."/>
            <person name="Chen Z."/>
            <person name="Freedman E."/>
            <person name="Gellesch M."/>
            <person name="Goldberg J."/>
            <person name="Griggs A."/>
            <person name="Gujja S."/>
            <person name="Heilman E.R."/>
            <person name="Heiman D."/>
            <person name="Hepburn T."/>
            <person name="Howarth C."/>
            <person name="Jen D."/>
            <person name="Larson L."/>
            <person name="Mehta T."/>
            <person name="Neiman D."/>
            <person name="Pearson M."/>
            <person name="Roberts A."/>
            <person name="Saif S."/>
            <person name="Shea T."/>
            <person name="Shenoy N."/>
            <person name="Sisk P."/>
            <person name="Stolte C."/>
            <person name="Sykes S."/>
            <person name="Walk T."/>
            <person name="White J."/>
            <person name="Yandava C."/>
            <person name="Haas B."/>
            <person name="Nusbaum C."/>
            <person name="Birren B."/>
        </authorList>
    </citation>
    <scope>NUCLEOTIDE SEQUENCE</scope>
    <source>
        <strain evidence="6">R3-111a-1</strain>
    </source>
</reference>
<evidence type="ECO:0000256" key="3">
    <source>
        <dbReference type="ARBA" id="ARBA00022946"/>
    </source>
</evidence>
<dbReference type="GO" id="GO:0005739">
    <property type="term" value="C:mitochondrion"/>
    <property type="evidence" value="ECO:0007669"/>
    <property type="project" value="UniProtKB-SubCell"/>
</dbReference>
<dbReference type="RefSeq" id="XP_009225787.1">
    <property type="nucleotide sequence ID" value="XM_009227523.1"/>
</dbReference>
<dbReference type="OrthoDB" id="16535at2759"/>
<evidence type="ECO:0000256" key="2">
    <source>
        <dbReference type="ARBA" id="ARBA00009116"/>
    </source>
</evidence>
<sequence>MPLPAAAAAAAGRAALLRGVGRHARGAARRPSLSTTLSSSSWAWASSPLQRRWAQVHDVRFVATTQAPRRVLDKYRDKLDRKARDEGLAGIDQLKAAYADRIREQRKADAVSVPGLDELLAADGLGPSDAAAVPEAAPASTTATTTTPKNDNSNNPSSPGGPQSSSAGAGQITPLSEILDLPKARALPVAELTSLWRRQHAGVADSICAVVPAATYAGMEALARLRPQFVLPVPHPDAGAEVHFLQWTFDAATRTATVLFTQLAEYKARGEFAQPHTTATHYTDLAAGGDGGDGGGVVLMRGVVDGRRGVKVADAQWLLMCLQRFYGGGGGGGGGRDVAAAGTDERAAERRKLLEWFSTGDERFSIEKLLEETERLG</sequence>
<dbReference type="PANTHER" id="PTHR13126">
    <property type="entry name" value="CHAPERONE ATP11"/>
    <property type="match status" value="1"/>
</dbReference>
<evidence type="ECO:0000313" key="6">
    <source>
        <dbReference type="EMBL" id="EJT72813.1"/>
    </source>
</evidence>
<dbReference type="EMBL" id="GL385399">
    <property type="protein sequence ID" value="EJT72813.1"/>
    <property type="molecule type" value="Genomic_DNA"/>
</dbReference>
<evidence type="ECO:0000256" key="4">
    <source>
        <dbReference type="ARBA" id="ARBA00023128"/>
    </source>
</evidence>
<dbReference type="Pfam" id="PF06644">
    <property type="entry name" value="ATP11"/>
    <property type="match status" value="1"/>
</dbReference>
<feature type="region of interest" description="Disordered" evidence="5">
    <location>
        <begin position="130"/>
        <end position="170"/>
    </location>
</feature>
<keyword evidence="4" id="KW-0496">Mitochondrion</keyword>
<evidence type="ECO:0000313" key="7">
    <source>
        <dbReference type="EnsemblFungi" id="EJT72813"/>
    </source>
</evidence>
<proteinExistence type="inferred from homology"/>
<keyword evidence="8" id="KW-1185">Reference proteome</keyword>
<reference evidence="8" key="1">
    <citation type="submission" date="2010-07" db="EMBL/GenBank/DDBJ databases">
        <title>The genome sequence of Gaeumannomyces graminis var. tritici strain R3-111a-1.</title>
        <authorList>
            <consortium name="The Broad Institute Genome Sequencing Platform"/>
            <person name="Ma L.-J."/>
            <person name="Dead R."/>
            <person name="Young S."/>
            <person name="Zeng Q."/>
            <person name="Koehrsen M."/>
            <person name="Alvarado L."/>
            <person name="Berlin A."/>
            <person name="Chapman S.B."/>
            <person name="Chen Z."/>
            <person name="Freedman E."/>
            <person name="Gellesch M."/>
            <person name="Goldberg J."/>
            <person name="Griggs A."/>
            <person name="Gujja S."/>
            <person name="Heilman E.R."/>
            <person name="Heiman D."/>
            <person name="Hepburn T."/>
            <person name="Howarth C."/>
            <person name="Jen D."/>
            <person name="Larson L."/>
            <person name="Mehta T."/>
            <person name="Neiman D."/>
            <person name="Pearson M."/>
            <person name="Roberts A."/>
            <person name="Saif S."/>
            <person name="Shea T."/>
            <person name="Shenoy N."/>
            <person name="Sisk P."/>
            <person name="Stolte C."/>
            <person name="Sykes S."/>
            <person name="Walk T."/>
            <person name="White J."/>
            <person name="Yandava C."/>
            <person name="Haas B."/>
            <person name="Nusbaum C."/>
            <person name="Birren B."/>
        </authorList>
    </citation>
    <scope>NUCLEOTIDE SEQUENCE [LARGE SCALE GENOMIC DNA]</scope>
    <source>
        <strain evidence="8">R3-111a-1</strain>
    </source>
</reference>
<reference evidence="7" key="5">
    <citation type="submission" date="2018-04" db="UniProtKB">
        <authorList>
            <consortium name="EnsemblFungi"/>
        </authorList>
    </citation>
    <scope>IDENTIFICATION</scope>
    <source>
        <strain evidence="7">R3-111a-1</strain>
    </source>
</reference>
<dbReference type="PANTHER" id="PTHR13126:SF0">
    <property type="entry name" value="ATP SYNTHASE MITOCHONDRIAL F1 COMPLEX ASSEMBLY FACTOR 1"/>
    <property type="match status" value="1"/>
</dbReference>